<accession>I5AWH2</accession>
<dbReference type="InterPro" id="IPR002645">
    <property type="entry name" value="STAS_dom"/>
</dbReference>
<dbReference type="Gene3D" id="3.90.1200.10">
    <property type="match status" value="1"/>
</dbReference>
<dbReference type="eggNOG" id="COG1366">
    <property type="taxonomic scope" value="Bacteria"/>
</dbReference>
<dbReference type="InterPro" id="IPR036513">
    <property type="entry name" value="STAS_dom_sf"/>
</dbReference>
<dbReference type="Proteomes" id="UP000005753">
    <property type="component" value="Chromosome"/>
</dbReference>
<sequence>MYKLPEKIDAANAKTVEEELMRTRPVELDASSLSAVSSSGLRMLLRFSESLPGSLRLNDVSGEIYEILETTGFTEIWDVRKKPRQVVIDGLPLIGTGSWAKVYLLDEETVIKVYDSPNNDLYPDKAKYESDISREVFKRKIPTAISYNLVKCGTYDAGVYERITGPTLAEEMVKNPQKLEELMRQFADIGRKLHAADAPKNIFPNVMDSIRMPGVDQMMTVWLDEQEVKKWNQLYDVIPVRETLLHTDFQYSNVMIQNGEMILIDVGGAAYGHPILDFFGTYIWAYHPEIIRMPFPDGMCREAFDTYVKYYFGDRLTEDNRPVLYDLLEFTGMLTGATMFALKAAAKENHTPTEEERKRVHAMFDPLFQREIRDLREKFLLADKELFDKGF</sequence>
<protein>
    <submittedName>
        <fullName evidence="2">Anti-anti-sigma regulatory factor (Antagonist of anti-sigma factor)</fullName>
    </submittedName>
</protein>
<keyword evidence="3" id="KW-1185">Reference proteome</keyword>
<dbReference type="Pfam" id="PF01636">
    <property type="entry name" value="APH"/>
    <property type="match status" value="1"/>
</dbReference>
<dbReference type="PROSITE" id="PS50801">
    <property type="entry name" value="STAS"/>
    <property type="match status" value="1"/>
</dbReference>
<name>I5AWH2_EUBC6</name>
<dbReference type="InterPro" id="IPR002575">
    <property type="entry name" value="Aminoglycoside_PTrfase"/>
</dbReference>
<dbReference type="STRING" id="633697.EubceDRAFT1_2419"/>
<evidence type="ECO:0000313" key="2">
    <source>
        <dbReference type="EMBL" id="EIM58145.1"/>
    </source>
</evidence>
<dbReference type="Pfam" id="PF01740">
    <property type="entry name" value="STAS"/>
    <property type="match status" value="1"/>
</dbReference>
<dbReference type="SUPFAM" id="SSF56112">
    <property type="entry name" value="Protein kinase-like (PK-like)"/>
    <property type="match status" value="1"/>
</dbReference>
<organism evidence="2 3">
    <name type="scientific">Eubacterium cellulosolvens (strain ATCC 43171 / JCM 9499 / 6)</name>
    <name type="common">Cillobacterium cellulosolvens</name>
    <dbReference type="NCBI Taxonomy" id="633697"/>
    <lineage>
        <taxon>Bacteria</taxon>
        <taxon>Bacillati</taxon>
        <taxon>Bacillota</taxon>
        <taxon>Clostridia</taxon>
        <taxon>Eubacteriales</taxon>
        <taxon>Eubacteriaceae</taxon>
        <taxon>Eubacterium</taxon>
    </lineage>
</organism>
<dbReference type="Gene3D" id="3.30.750.24">
    <property type="entry name" value="STAS domain"/>
    <property type="match status" value="1"/>
</dbReference>
<dbReference type="AlphaFoldDB" id="I5AWH2"/>
<gene>
    <name evidence="2" type="ORF">EubceDRAFT1_2419</name>
</gene>
<evidence type="ECO:0000313" key="3">
    <source>
        <dbReference type="Proteomes" id="UP000005753"/>
    </source>
</evidence>
<dbReference type="HOGENOM" id="CLU_705452_0_0_9"/>
<dbReference type="InterPro" id="IPR011009">
    <property type="entry name" value="Kinase-like_dom_sf"/>
</dbReference>
<evidence type="ECO:0000259" key="1">
    <source>
        <dbReference type="PROSITE" id="PS50801"/>
    </source>
</evidence>
<dbReference type="eggNOG" id="COG3173">
    <property type="taxonomic scope" value="Bacteria"/>
</dbReference>
<proteinExistence type="predicted"/>
<dbReference type="SUPFAM" id="SSF52091">
    <property type="entry name" value="SpoIIaa-like"/>
    <property type="match status" value="1"/>
</dbReference>
<feature type="domain" description="STAS" evidence="1">
    <location>
        <begin position="1"/>
        <end position="75"/>
    </location>
</feature>
<reference evidence="2 3" key="1">
    <citation type="submission" date="2010-08" db="EMBL/GenBank/DDBJ databases">
        <authorList>
            <consortium name="US DOE Joint Genome Institute (JGI-PGF)"/>
            <person name="Lucas S."/>
            <person name="Copeland A."/>
            <person name="Lapidus A."/>
            <person name="Cheng J.-F."/>
            <person name="Bruce D."/>
            <person name="Goodwin L."/>
            <person name="Pitluck S."/>
            <person name="Land M.L."/>
            <person name="Hauser L."/>
            <person name="Chang Y.-J."/>
            <person name="Anderson I.J."/>
            <person name="Johnson E."/>
            <person name="Mulhopadhyay B."/>
            <person name="Kyrpides N."/>
            <person name="Woyke T.J."/>
        </authorList>
    </citation>
    <scope>NUCLEOTIDE SEQUENCE [LARGE SCALE GENOMIC DNA]</scope>
    <source>
        <strain evidence="2 3">6</strain>
    </source>
</reference>
<dbReference type="OrthoDB" id="9802385at2"/>
<dbReference type="EMBL" id="CM001487">
    <property type="protein sequence ID" value="EIM58145.1"/>
    <property type="molecule type" value="Genomic_DNA"/>
</dbReference>
<reference evidence="2 3" key="2">
    <citation type="submission" date="2012-02" db="EMBL/GenBank/DDBJ databases">
        <title>Improved High-Quality Draft sequence of Eubacterium cellulosolvens 6.</title>
        <authorList>
            <consortium name="US DOE Joint Genome Institute"/>
            <person name="Lucas S."/>
            <person name="Han J."/>
            <person name="Lapidus A."/>
            <person name="Cheng J.-F."/>
            <person name="Goodwin L."/>
            <person name="Pitluck S."/>
            <person name="Peters L."/>
            <person name="Mikhailova N."/>
            <person name="Gu W."/>
            <person name="Detter J.C."/>
            <person name="Han C."/>
            <person name="Tapia R."/>
            <person name="Land M."/>
            <person name="Hauser L."/>
            <person name="Kyrpides N."/>
            <person name="Ivanova N."/>
            <person name="Pagani I."/>
            <person name="Johnson E."/>
            <person name="Mukhopadhyay B."/>
            <person name="Anderson I."/>
            <person name="Woyke T."/>
        </authorList>
    </citation>
    <scope>NUCLEOTIDE SEQUENCE [LARGE SCALE GENOMIC DNA]</scope>
    <source>
        <strain evidence="2 3">6</strain>
    </source>
</reference>